<evidence type="ECO:0000256" key="11">
    <source>
        <dbReference type="ARBA" id="ARBA00023237"/>
    </source>
</evidence>
<dbReference type="EMBL" id="QXDL01000017">
    <property type="protein sequence ID" value="RIH89991.1"/>
    <property type="molecule type" value="Genomic_DNA"/>
</dbReference>
<dbReference type="Pfam" id="PF07963">
    <property type="entry name" value="N_methyl"/>
    <property type="match status" value="1"/>
</dbReference>
<comment type="subcellular location">
    <subcellularLocation>
        <location evidence="2">Cell inner membrane</location>
        <topology evidence="2">Single-pass membrane protein</topology>
    </subcellularLocation>
    <subcellularLocation>
        <location evidence="1">Cell outer membrane</location>
        <topology evidence="1">Single-pass membrane protein</topology>
    </subcellularLocation>
    <subcellularLocation>
        <location evidence="3">Periplasm</location>
    </subcellularLocation>
</comment>
<evidence type="ECO:0000256" key="1">
    <source>
        <dbReference type="ARBA" id="ARBA00004203"/>
    </source>
</evidence>
<dbReference type="GO" id="GO:0042597">
    <property type="term" value="C:periplasmic space"/>
    <property type="evidence" value="ECO:0007669"/>
    <property type="project" value="UniProtKB-SubCell"/>
</dbReference>
<comment type="caution">
    <text evidence="13">The sequence shown here is derived from an EMBL/GenBank/DDBJ whole genome shotgun (WGS) entry which is preliminary data.</text>
</comment>
<evidence type="ECO:0000256" key="5">
    <source>
        <dbReference type="ARBA" id="ARBA00022481"/>
    </source>
</evidence>
<evidence type="ECO:0000256" key="10">
    <source>
        <dbReference type="ARBA" id="ARBA00023136"/>
    </source>
</evidence>
<dbReference type="NCBIfam" id="TIGR02532">
    <property type="entry name" value="IV_pilin_GFxxxE"/>
    <property type="match status" value="1"/>
</dbReference>
<evidence type="ECO:0000256" key="2">
    <source>
        <dbReference type="ARBA" id="ARBA00004377"/>
    </source>
</evidence>
<accession>A0A399F5U7</accession>
<evidence type="ECO:0000256" key="3">
    <source>
        <dbReference type="ARBA" id="ARBA00004418"/>
    </source>
</evidence>
<dbReference type="GO" id="GO:0015627">
    <property type="term" value="C:type II protein secretion system complex"/>
    <property type="evidence" value="ECO:0007669"/>
    <property type="project" value="InterPro"/>
</dbReference>
<keyword evidence="10" id="KW-0472">Membrane</keyword>
<dbReference type="GO" id="GO:0005886">
    <property type="term" value="C:plasma membrane"/>
    <property type="evidence" value="ECO:0007669"/>
    <property type="project" value="UniProtKB-SubCell"/>
</dbReference>
<dbReference type="InterPro" id="IPR045584">
    <property type="entry name" value="Pilin-like"/>
</dbReference>
<keyword evidence="5" id="KW-0488">Methylation</keyword>
<dbReference type="PROSITE" id="PS00409">
    <property type="entry name" value="PROKAR_NTER_METHYL"/>
    <property type="match status" value="1"/>
</dbReference>
<proteinExistence type="predicted"/>
<evidence type="ECO:0000256" key="8">
    <source>
        <dbReference type="ARBA" id="ARBA00022764"/>
    </source>
</evidence>
<name>A0A399F5U7_9DEIN</name>
<keyword evidence="11" id="KW-0998">Cell outer membrane</keyword>
<keyword evidence="7" id="KW-0812">Transmembrane</keyword>
<dbReference type="AlphaFoldDB" id="A0A399F5U7"/>
<sequence length="148" mass="15846">MRSLKGLTLLEMLVALALLGSVMALGLMGLGKLRGQLNLESAAEMLAQDLQSCRARGLSTGNPWRLRVSGSNAYVLEEQVSGSWVVRQTRALTGSVRLSNVAVGNTVTFDTRSYMTLDPGTLEVRVTDGARTLRVLPSMAGAVRVVKL</sequence>
<dbReference type="InterPro" id="IPR022346">
    <property type="entry name" value="T2SS_GspH"/>
</dbReference>
<keyword evidence="4" id="KW-1003">Cell membrane</keyword>
<evidence type="ECO:0000256" key="7">
    <source>
        <dbReference type="ARBA" id="ARBA00022692"/>
    </source>
</evidence>
<dbReference type="InterPro" id="IPR012902">
    <property type="entry name" value="N_methyl_site"/>
</dbReference>
<protein>
    <submittedName>
        <fullName evidence="13">Type II secretion system protein H</fullName>
    </submittedName>
</protein>
<feature type="domain" description="General secretion pathway GspH" evidence="12">
    <location>
        <begin position="42"/>
        <end position="138"/>
    </location>
</feature>
<organism evidence="13 14">
    <name type="scientific">Calidithermus terrae</name>
    <dbReference type="NCBI Taxonomy" id="1408545"/>
    <lineage>
        <taxon>Bacteria</taxon>
        <taxon>Thermotogati</taxon>
        <taxon>Deinococcota</taxon>
        <taxon>Deinococci</taxon>
        <taxon>Thermales</taxon>
        <taxon>Thermaceae</taxon>
        <taxon>Calidithermus</taxon>
    </lineage>
</organism>
<evidence type="ECO:0000256" key="4">
    <source>
        <dbReference type="ARBA" id="ARBA00022475"/>
    </source>
</evidence>
<evidence type="ECO:0000313" key="13">
    <source>
        <dbReference type="EMBL" id="RIH89991.1"/>
    </source>
</evidence>
<dbReference type="GO" id="GO:0009279">
    <property type="term" value="C:cell outer membrane"/>
    <property type="evidence" value="ECO:0007669"/>
    <property type="project" value="UniProtKB-SubCell"/>
</dbReference>
<evidence type="ECO:0000256" key="6">
    <source>
        <dbReference type="ARBA" id="ARBA00022519"/>
    </source>
</evidence>
<evidence type="ECO:0000313" key="14">
    <source>
        <dbReference type="Proteomes" id="UP000265715"/>
    </source>
</evidence>
<keyword evidence="9" id="KW-1133">Transmembrane helix</keyword>
<evidence type="ECO:0000256" key="9">
    <source>
        <dbReference type="ARBA" id="ARBA00022989"/>
    </source>
</evidence>
<keyword evidence="8" id="KW-0574">Periplasm</keyword>
<gene>
    <name evidence="13" type="ORF">Mterra_00716</name>
</gene>
<dbReference type="RefSeq" id="WP_119313936.1">
    <property type="nucleotide sequence ID" value="NZ_QXDL01000017.1"/>
</dbReference>
<dbReference type="GO" id="GO:0015628">
    <property type="term" value="P:protein secretion by the type II secretion system"/>
    <property type="evidence" value="ECO:0007669"/>
    <property type="project" value="InterPro"/>
</dbReference>
<keyword evidence="14" id="KW-1185">Reference proteome</keyword>
<dbReference type="SUPFAM" id="SSF54523">
    <property type="entry name" value="Pili subunits"/>
    <property type="match status" value="1"/>
</dbReference>
<dbReference type="Proteomes" id="UP000265715">
    <property type="component" value="Unassembled WGS sequence"/>
</dbReference>
<evidence type="ECO:0000259" key="12">
    <source>
        <dbReference type="Pfam" id="PF12019"/>
    </source>
</evidence>
<reference evidence="13 14" key="1">
    <citation type="submission" date="2018-08" db="EMBL/GenBank/DDBJ databases">
        <title>Meiothermus terrae DSM 26712 genome sequencing project.</title>
        <authorList>
            <person name="Da Costa M.S."/>
            <person name="Albuquerque L."/>
            <person name="Raposo P."/>
            <person name="Froufe H.J.C."/>
            <person name="Barroso C.S."/>
            <person name="Egas C."/>
        </authorList>
    </citation>
    <scope>NUCLEOTIDE SEQUENCE [LARGE SCALE GENOMIC DNA]</scope>
    <source>
        <strain evidence="13 14">DSM 26712</strain>
    </source>
</reference>
<dbReference type="Pfam" id="PF12019">
    <property type="entry name" value="GspH"/>
    <property type="match status" value="1"/>
</dbReference>
<keyword evidence="6" id="KW-0997">Cell inner membrane</keyword>